<dbReference type="InterPro" id="IPR002781">
    <property type="entry name" value="TM_pro_TauE-like"/>
</dbReference>
<reference evidence="9 10" key="1">
    <citation type="submission" date="2022-02" db="EMBL/GenBank/DDBJ databases">
        <title>Study of halophilic communities from a Mexican lake.</title>
        <authorList>
            <person name="Hernandez-Soto L.M."/>
            <person name="Martinez-Abarca F."/>
            <person name="Ramirez-Saad H.C."/>
            <person name="Aguirre-Garrido J.F."/>
        </authorList>
    </citation>
    <scope>NUCLEOTIDE SEQUENCE [LARGE SCALE GENOMIC DNA]</scope>
    <source>
        <strain evidence="9 10">Hjan13</strain>
    </source>
</reference>
<evidence type="ECO:0000313" key="10">
    <source>
        <dbReference type="Proteomes" id="UP001321125"/>
    </source>
</evidence>
<gene>
    <name evidence="9" type="ORF">L0635_12810</name>
</gene>
<protein>
    <recommendedName>
        <fullName evidence="8">Probable membrane transporter protein</fullName>
    </recommendedName>
</protein>
<dbReference type="InterPro" id="IPR052017">
    <property type="entry name" value="TSUP"/>
</dbReference>
<dbReference type="Proteomes" id="UP001321125">
    <property type="component" value="Unassembled WGS sequence"/>
</dbReference>
<evidence type="ECO:0000313" key="9">
    <source>
        <dbReference type="EMBL" id="MCZ0927964.1"/>
    </source>
</evidence>
<evidence type="ECO:0000256" key="8">
    <source>
        <dbReference type="RuleBase" id="RU363041"/>
    </source>
</evidence>
<evidence type="ECO:0000256" key="4">
    <source>
        <dbReference type="ARBA" id="ARBA00022475"/>
    </source>
</evidence>
<evidence type="ECO:0000256" key="5">
    <source>
        <dbReference type="ARBA" id="ARBA00022692"/>
    </source>
</evidence>
<accession>A0ABT4IYA5</accession>
<keyword evidence="3" id="KW-0813">Transport</keyword>
<keyword evidence="5 8" id="KW-0812">Transmembrane</keyword>
<keyword evidence="6 8" id="KW-1133">Transmembrane helix</keyword>
<evidence type="ECO:0000256" key="6">
    <source>
        <dbReference type="ARBA" id="ARBA00022989"/>
    </source>
</evidence>
<sequence>MGLLIGTSFLTSLLTACLGAGGGVLLLGIMAQVVPPQAIIPLHGMVQLGSNANRAAMLWRDIDRQMVVTFLPGAAMGALLGSLVLISLPPDLLYLSIASFIVYLCWGPSLPSIVMGRRGTLLMATLTTFLTLFVGATGPLIGAYLKQLYHQRFTIVATLAAVMSLQHVIKIAVFQQAGFSLVPWLPLAAAMIASGAIGTWAGLRILKYMPERHFAYIFNWVLTLLAVRLAWQAMTG</sequence>
<feature type="transmembrane region" description="Helical" evidence="8">
    <location>
        <begin position="181"/>
        <end position="201"/>
    </location>
</feature>
<dbReference type="PANTHER" id="PTHR30269">
    <property type="entry name" value="TRANSMEMBRANE PROTEIN YFCA"/>
    <property type="match status" value="1"/>
</dbReference>
<comment type="subcellular location">
    <subcellularLocation>
        <location evidence="1 8">Cell membrane</location>
        <topology evidence="1 8">Multi-pass membrane protein</topology>
    </subcellularLocation>
</comment>
<evidence type="ECO:0000256" key="2">
    <source>
        <dbReference type="ARBA" id="ARBA00009142"/>
    </source>
</evidence>
<organism evidence="9 10">
    <name type="scientific">Vreelandella janggokensis</name>
    <dbReference type="NCBI Taxonomy" id="370767"/>
    <lineage>
        <taxon>Bacteria</taxon>
        <taxon>Pseudomonadati</taxon>
        <taxon>Pseudomonadota</taxon>
        <taxon>Gammaproteobacteria</taxon>
        <taxon>Oceanospirillales</taxon>
        <taxon>Halomonadaceae</taxon>
        <taxon>Vreelandella</taxon>
    </lineage>
</organism>
<feature type="transmembrane region" description="Helical" evidence="8">
    <location>
        <begin position="213"/>
        <end position="231"/>
    </location>
</feature>
<name>A0ABT4IYA5_9GAMM</name>
<feature type="transmembrane region" description="Helical" evidence="8">
    <location>
        <begin position="67"/>
        <end position="86"/>
    </location>
</feature>
<proteinExistence type="inferred from homology"/>
<dbReference type="PANTHER" id="PTHR30269:SF37">
    <property type="entry name" value="MEMBRANE TRANSPORTER PROTEIN"/>
    <property type="match status" value="1"/>
</dbReference>
<keyword evidence="10" id="KW-1185">Reference proteome</keyword>
<dbReference type="Pfam" id="PF01925">
    <property type="entry name" value="TauE"/>
    <property type="match status" value="1"/>
</dbReference>
<comment type="similarity">
    <text evidence="2 8">Belongs to the 4-toluene sulfonate uptake permease (TSUP) (TC 2.A.102) family.</text>
</comment>
<keyword evidence="4 8" id="KW-1003">Cell membrane</keyword>
<comment type="caution">
    <text evidence="9">The sequence shown here is derived from an EMBL/GenBank/DDBJ whole genome shotgun (WGS) entry which is preliminary data.</text>
</comment>
<feature type="transmembrane region" description="Helical" evidence="8">
    <location>
        <begin position="92"/>
        <end position="114"/>
    </location>
</feature>
<feature type="transmembrane region" description="Helical" evidence="8">
    <location>
        <begin position="151"/>
        <end position="169"/>
    </location>
</feature>
<evidence type="ECO:0000256" key="1">
    <source>
        <dbReference type="ARBA" id="ARBA00004651"/>
    </source>
</evidence>
<feature type="transmembrane region" description="Helical" evidence="8">
    <location>
        <begin position="121"/>
        <end position="145"/>
    </location>
</feature>
<keyword evidence="7 8" id="KW-0472">Membrane</keyword>
<dbReference type="RefSeq" id="WP_268902541.1">
    <property type="nucleotide sequence ID" value="NZ_JAKNQT010000003.1"/>
</dbReference>
<dbReference type="EMBL" id="JAKNQU010000004">
    <property type="protein sequence ID" value="MCZ0927964.1"/>
    <property type="molecule type" value="Genomic_DNA"/>
</dbReference>
<evidence type="ECO:0000256" key="7">
    <source>
        <dbReference type="ARBA" id="ARBA00023136"/>
    </source>
</evidence>
<evidence type="ECO:0000256" key="3">
    <source>
        <dbReference type="ARBA" id="ARBA00022448"/>
    </source>
</evidence>